<feature type="binding site" evidence="18">
    <location>
        <position position="165"/>
    </location>
    <ligand>
        <name>(6S)-NADPHX</name>
        <dbReference type="ChEBI" id="CHEBI:64076"/>
    </ligand>
</feature>
<evidence type="ECO:0000256" key="13">
    <source>
        <dbReference type="ARBA" id="ARBA00023268"/>
    </source>
</evidence>
<comment type="similarity">
    <text evidence="17">Belongs to the NnrD/CARKD family.</text>
</comment>
<evidence type="ECO:0000256" key="10">
    <source>
        <dbReference type="ARBA" id="ARBA00023027"/>
    </source>
</evidence>
<dbReference type="EC" id="4.2.1.136" evidence="19"/>
<dbReference type="PROSITE" id="PS51385">
    <property type="entry name" value="YJEF_N"/>
    <property type="match status" value="1"/>
</dbReference>
<keyword evidence="23" id="KW-1185">Reference proteome</keyword>
<comment type="similarity">
    <text evidence="18">Belongs to the NnrE/AIBP family.</text>
</comment>
<evidence type="ECO:0000256" key="16">
    <source>
        <dbReference type="ARBA" id="ARBA00049209"/>
    </source>
</evidence>
<evidence type="ECO:0000256" key="19">
    <source>
        <dbReference type="PIRNR" id="PIRNR017184"/>
    </source>
</evidence>
<feature type="binding site" evidence="18">
    <location>
        <position position="168"/>
    </location>
    <ligand>
        <name>K(+)</name>
        <dbReference type="ChEBI" id="CHEBI:29103"/>
    </ligand>
</feature>
<dbReference type="Proteomes" id="UP000285310">
    <property type="component" value="Unassembled WGS sequence"/>
</dbReference>
<dbReference type="HAMAP" id="MF_01966">
    <property type="entry name" value="NADHX_epimerase"/>
    <property type="match status" value="1"/>
</dbReference>
<evidence type="ECO:0000256" key="6">
    <source>
        <dbReference type="ARBA" id="ARBA00022741"/>
    </source>
</evidence>
<keyword evidence="9 18" id="KW-0630">Potassium</keyword>
<keyword evidence="10 17" id="KW-0520">NAD</keyword>
<dbReference type="OrthoDB" id="9806925at2"/>
<dbReference type="PIRSF" id="PIRSF017184">
    <property type="entry name" value="Nnr"/>
    <property type="match status" value="1"/>
</dbReference>
<comment type="function">
    <text evidence="14 19">Bifunctional enzyme that catalyzes the epimerization of the S- and R-forms of NAD(P)HX and the dehydration of the S-form of NAD(P)HX at the expense of ADP, which is converted to AMP. This allows the repair of both epimers of NAD(P)HX, a damaged form of NAD(P)H that is a result of enzymatic or heat-dependent hydration.</text>
</comment>
<feature type="domain" description="YjeF N-terminal" evidence="21">
    <location>
        <begin position="18"/>
        <end position="222"/>
    </location>
</feature>
<feature type="binding site" evidence="17">
    <location>
        <position position="332"/>
    </location>
    <ligand>
        <name>(6S)-NADPHX</name>
        <dbReference type="ChEBI" id="CHEBI:64076"/>
    </ligand>
</feature>
<evidence type="ECO:0000256" key="17">
    <source>
        <dbReference type="HAMAP-Rule" id="MF_01965"/>
    </source>
</evidence>
<dbReference type="Pfam" id="PF03853">
    <property type="entry name" value="YjeF_N"/>
    <property type="match status" value="1"/>
</dbReference>
<dbReference type="GO" id="GO:0016301">
    <property type="term" value="F:kinase activity"/>
    <property type="evidence" value="ECO:0007669"/>
    <property type="project" value="UniProtKB-KW"/>
</dbReference>
<gene>
    <name evidence="17" type="primary">nnrD</name>
    <name evidence="18" type="synonym">nnrE</name>
    <name evidence="22" type="ORF">SAJA_06980</name>
</gene>
<comment type="catalytic activity">
    <reaction evidence="1 18 19">
        <text>(6R)-NADHX = (6S)-NADHX</text>
        <dbReference type="Rhea" id="RHEA:32215"/>
        <dbReference type="ChEBI" id="CHEBI:64074"/>
        <dbReference type="ChEBI" id="CHEBI:64075"/>
        <dbReference type="EC" id="5.1.99.6"/>
    </reaction>
</comment>
<evidence type="ECO:0000259" key="20">
    <source>
        <dbReference type="PROSITE" id="PS51383"/>
    </source>
</evidence>
<keyword evidence="11 18" id="KW-0413">Isomerase</keyword>
<dbReference type="GO" id="GO:0110051">
    <property type="term" value="P:metabolite repair"/>
    <property type="evidence" value="ECO:0007669"/>
    <property type="project" value="TreeGrafter"/>
</dbReference>
<evidence type="ECO:0000256" key="1">
    <source>
        <dbReference type="ARBA" id="ARBA00000013"/>
    </source>
</evidence>
<keyword evidence="13" id="KW-0511">Multifunctional enzyme</keyword>
<feature type="binding site" evidence="18">
    <location>
        <begin position="133"/>
        <end position="139"/>
    </location>
    <ligand>
        <name>(6S)-NADPHX</name>
        <dbReference type="ChEBI" id="CHEBI:64076"/>
    </ligand>
</feature>
<comment type="similarity">
    <text evidence="4 19">In the C-terminal section; belongs to the NnrD/CARKD family.</text>
</comment>
<comment type="function">
    <text evidence="18">Catalyzes the epimerization of the S- and R-forms of NAD(P)HX, a damaged form of NAD(P)H that is a result of enzymatic or heat-dependent hydration. This is a prerequisite for the S-specific NAD(P)H-hydrate dehydratase to allow the repair of both epimers of NAD(P)HX.</text>
</comment>
<name>A0A423PU56_9GAMM</name>
<evidence type="ECO:0000256" key="8">
    <source>
        <dbReference type="ARBA" id="ARBA00022857"/>
    </source>
</evidence>
<dbReference type="Pfam" id="PF01256">
    <property type="entry name" value="Carb_kinase"/>
    <property type="match status" value="1"/>
</dbReference>
<dbReference type="HAMAP" id="MF_01965">
    <property type="entry name" value="NADHX_dehydratase"/>
    <property type="match status" value="1"/>
</dbReference>
<keyword evidence="22" id="KW-0418">Kinase</keyword>
<feature type="binding site" evidence="17">
    <location>
        <position position="386"/>
    </location>
    <ligand>
        <name>(6S)-NADPHX</name>
        <dbReference type="ChEBI" id="CHEBI:64076"/>
    </ligand>
</feature>
<comment type="catalytic activity">
    <reaction evidence="15 17 19">
        <text>(6S)-NADHX + ADP = AMP + phosphate + NADH + H(+)</text>
        <dbReference type="Rhea" id="RHEA:32223"/>
        <dbReference type="ChEBI" id="CHEBI:15378"/>
        <dbReference type="ChEBI" id="CHEBI:43474"/>
        <dbReference type="ChEBI" id="CHEBI:57945"/>
        <dbReference type="ChEBI" id="CHEBI:64074"/>
        <dbReference type="ChEBI" id="CHEBI:456215"/>
        <dbReference type="ChEBI" id="CHEBI:456216"/>
        <dbReference type="EC" id="4.2.1.136"/>
    </reaction>
</comment>
<comment type="catalytic activity">
    <reaction evidence="2 18 19">
        <text>(6R)-NADPHX = (6S)-NADPHX</text>
        <dbReference type="Rhea" id="RHEA:32227"/>
        <dbReference type="ChEBI" id="CHEBI:64076"/>
        <dbReference type="ChEBI" id="CHEBI:64077"/>
        <dbReference type="EC" id="5.1.99.6"/>
    </reaction>
</comment>
<dbReference type="GO" id="GO:0052855">
    <property type="term" value="F:ADP-dependent NAD(P)H-hydrate dehydratase activity"/>
    <property type="evidence" value="ECO:0007669"/>
    <property type="project" value="UniProtKB-UniRule"/>
</dbReference>
<sequence length="513" mass="53100">MHATHDYLPPRVYDGDQVAALDRRFIDEFGATSQSLMQRAARAVYAELAEAWPMPGRMVIFAGPGNNGADAALIGEIAHTGGWDVRLVAPLGLDGISAAARTAFDRYRDAVGEIVGFDDIPVTCDLIIDGLFGIGVNREVTGDGARAIARINEASARGTGVLSVDIPSGLDATTGRVHGTAVKASRTVTFIGLKIGLMSADGPAHSGELAFHDLDAPDELYADQPYRARRIAHRDLRHVLPARARSAHKGDNGHVLCLGGDRGLGGAIRMTAEAALRSGAGLTSVVCHPDHAGAMSQARPELMCLGLEAGNGSDTRLETMMGAASVIAIGPGLGAAADDPEAAPAFGDTLYEHALQADATLVVDADALNRLARAPQQRGNWILTPHPGEAARLLECDVADILADRIGSARRLAERYTAVVVLKGAGSLVATPGEMWLCSQGNPGMAVGGMGDVLTGVIAALVAQGLSLADAAMAGTYVHALAGDATADLIGERGMLPSDVIARLPGELNPVAR</sequence>
<dbReference type="CDD" id="cd01171">
    <property type="entry name" value="YXKO-related"/>
    <property type="match status" value="1"/>
</dbReference>
<dbReference type="PANTHER" id="PTHR12592:SF0">
    <property type="entry name" value="ATP-DEPENDENT (S)-NAD(P)H-HYDRATE DEHYDRATASE"/>
    <property type="match status" value="1"/>
</dbReference>
<comment type="subunit">
    <text evidence="17">Homotetramer.</text>
</comment>
<evidence type="ECO:0000256" key="9">
    <source>
        <dbReference type="ARBA" id="ARBA00022958"/>
    </source>
</evidence>
<comment type="function">
    <text evidence="17">Catalyzes the dehydration of the S-form of NAD(P)HX at the expense of ADP, which is converted to AMP. Together with NAD(P)HX epimerase, which catalyzes the epimerization of the S- and R-forms, the enzyme allows the repair of both epimers of NAD(P)HX, a damaged form of NAD(P)H that is a result of enzymatic or heat-dependent hydration.</text>
</comment>
<feature type="binding site" evidence="17">
    <location>
        <position position="452"/>
    </location>
    <ligand>
        <name>(6S)-NADPHX</name>
        <dbReference type="ChEBI" id="CHEBI:64076"/>
    </ligand>
</feature>
<evidence type="ECO:0000313" key="22">
    <source>
        <dbReference type="EMBL" id="ROO29129.1"/>
    </source>
</evidence>
<dbReference type="PROSITE" id="PS01050">
    <property type="entry name" value="YJEF_C_2"/>
    <property type="match status" value="1"/>
</dbReference>
<dbReference type="AlphaFoldDB" id="A0A423PU56"/>
<keyword evidence="8 17" id="KW-0521">NADP</keyword>
<evidence type="ECO:0000313" key="23">
    <source>
        <dbReference type="Proteomes" id="UP000285310"/>
    </source>
</evidence>
<evidence type="ECO:0000256" key="15">
    <source>
        <dbReference type="ARBA" id="ARBA00048238"/>
    </source>
</evidence>
<evidence type="ECO:0000256" key="18">
    <source>
        <dbReference type="HAMAP-Rule" id="MF_01966"/>
    </source>
</evidence>
<evidence type="ECO:0000256" key="12">
    <source>
        <dbReference type="ARBA" id="ARBA00023239"/>
    </source>
</evidence>
<dbReference type="FunCoup" id="A0A423PU56">
    <property type="interactions" value="292"/>
</dbReference>
<dbReference type="Gene3D" id="3.40.1190.20">
    <property type="match status" value="1"/>
</dbReference>
<comment type="caution">
    <text evidence="18">Lacks conserved residue(s) required for the propagation of feature annotation.</text>
</comment>
<dbReference type="SUPFAM" id="SSF64153">
    <property type="entry name" value="YjeF N-terminal domain-like"/>
    <property type="match status" value="1"/>
</dbReference>
<dbReference type="InterPro" id="IPR036652">
    <property type="entry name" value="YjeF_N_dom_sf"/>
</dbReference>
<comment type="cofactor">
    <cofactor evidence="17">
        <name>Mg(2+)</name>
        <dbReference type="ChEBI" id="CHEBI:18420"/>
    </cofactor>
</comment>
<protein>
    <recommendedName>
        <fullName evidence="19">Bifunctional NAD(P)H-hydrate repair enzyme</fullName>
    </recommendedName>
    <alternativeName>
        <fullName evidence="19">Nicotinamide nucleotide repair protein</fullName>
    </alternativeName>
    <domain>
        <recommendedName>
            <fullName evidence="19">ADP-dependent (S)-NAD(P)H-hydrate dehydratase</fullName>
            <ecNumber evidence="19">4.2.1.136</ecNumber>
        </recommendedName>
        <alternativeName>
            <fullName evidence="19">ADP-dependent NAD(P)HX dehydratase</fullName>
        </alternativeName>
    </domain>
    <domain>
        <recommendedName>
            <fullName evidence="19">NAD(P)H-hydrate epimerase</fullName>
            <ecNumber evidence="19">5.1.99.6</ecNumber>
        </recommendedName>
    </domain>
</protein>
<evidence type="ECO:0000256" key="14">
    <source>
        <dbReference type="ARBA" id="ARBA00025153"/>
    </source>
</evidence>
<dbReference type="PROSITE" id="PS51383">
    <property type="entry name" value="YJEF_C_3"/>
    <property type="match status" value="1"/>
</dbReference>
<dbReference type="GO" id="GO:0046872">
    <property type="term" value="F:metal ion binding"/>
    <property type="evidence" value="ECO:0007669"/>
    <property type="project" value="UniProtKB-UniRule"/>
</dbReference>
<comment type="catalytic activity">
    <reaction evidence="16 17 19">
        <text>(6S)-NADPHX + ADP = AMP + phosphate + NADPH + H(+)</text>
        <dbReference type="Rhea" id="RHEA:32235"/>
        <dbReference type="ChEBI" id="CHEBI:15378"/>
        <dbReference type="ChEBI" id="CHEBI:43474"/>
        <dbReference type="ChEBI" id="CHEBI:57783"/>
        <dbReference type="ChEBI" id="CHEBI:64076"/>
        <dbReference type="ChEBI" id="CHEBI:456215"/>
        <dbReference type="ChEBI" id="CHEBI:456216"/>
        <dbReference type="EC" id="4.2.1.136"/>
    </reaction>
</comment>
<evidence type="ECO:0000256" key="7">
    <source>
        <dbReference type="ARBA" id="ARBA00022840"/>
    </source>
</evidence>
<comment type="similarity">
    <text evidence="3 19">In the N-terminal section; belongs to the NnrE/AIBP family.</text>
</comment>
<feature type="binding site" evidence="17">
    <location>
        <position position="451"/>
    </location>
    <ligand>
        <name>AMP</name>
        <dbReference type="ChEBI" id="CHEBI:456215"/>
    </ligand>
</feature>
<organism evidence="22 23">
    <name type="scientific">Salinisphaera japonica YTM-1</name>
    <dbReference type="NCBI Taxonomy" id="1209778"/>
    <lineage>
        <taxon>Bacteria</taxon>
        <taxon>Pseudomonadati</taxon>
        <taxon>Pseudomonadota</taxon>
        <taxon>Gammaproteobacteria</taxon>
        <taxon>Salinisphaerales</taxon>
        <taxon>Salinisphaeraceae</taxon>
        <taxon>Salinisphaera</taxon>
    </lineage>
</organism>
<keyword evidence="5 18" id="KW-0479">Metal-binding</keyword>
<keyword evidence="6 17" id="KW-0547">Nucleotide-binding</keyword>
<dbReference type="GO" id="GO:0052856">
    <property type="term" value="F:NAD(P)HX epimerase activity"/>
    <property type="evidence" value="ECO:0007669"/>
    <property type="project" value="UniProtKB-UniRule"/>
</dbReference>
<feature type="binding site" evidence="18">
    <location>
        <position position="129"/>
    </location>
    <ligand>
        <name>K(+)</name>
        <dbReference type="ChEBI" id="CHEBI:29103"/>
    </ligand>
</feature>
<evidence type="ECO:0000256" key="4">
    <source>
        <dbReference type="ARBA" id="ARBA00009524"/>
    </source>
</evidence>
<keyword evidence="12 17" id="KW-0456">Lyase</keyword>
<accession>A0A423PU56</accession>
<evidence type="ECO:0000259" key="21">
    <source>
        <dbReference type="PROSITE" id="PS51385"/>
    </source>
</evidence>
<dbReference type="InParanoid" id="A0A423PU56"/>
<dbReference type="GO" id="GO:0005524">
    <property type="term" value="F:ATP binding"/>
    <property type="evidence" value="ECO:0007669"/>
    <property type="project" value="UniProtKB-UniRule"/>
</dbReference>
<feature type="binding site" evidence="17">
    <location>
        <begin position="423"/>
        <end position="427"/>
    </location>
    <ligand>
        <name>AMP</name>
        <dbReference type="ChEBI" id="CHEBI:456215"/>
    </ligand>
</feature>
<dbReference type="InterPro" id="IPR030677">
    <property type="entry name" value="Nnr"/>
</dbReference>
<dbReference type="GO" id="GO:0046496">
    <property type="term" value="P:nicotinamide nucleotide metabolic process"/>
    <property type="evidence" value="ECO:0007669"/>
    <property type="project" value="UniProtKB-UniRule"/>
</dbReference>
<dbReference type="InterPro" id="IPR000631">
    <property type="entry name" value="CARKD"/>
</dbReference>
<dbReference type="RefSeq" id="WP_123657920.1">
    <property type="nucleotide sequence ID" value="NZ_AYKG01000017.1"/>
</dbReference>
<proteinExistence type="inferred from homology"/>
<keyword evidence="7 17" id="KW-0067">ATP-binding</keyword>
<feature type="binding site" evidence="18">
    <location>
        <begin position="66"/>
        <end position="70"/>
    </location>
    <ligand>
        <name>(6S)-NADPHX</name>
        <dbReference type="ChEBI" id="CHEBI:64076"/>
    </ligand>
</feature>
<feature type="binding site" evidence="17">
    <location>
        <position position="267"/>
    </location>
    <ligand>
        <name>(6S)-NADPHX</name>
        <dbReference type="ChEBI" id="CHEBI:64076"/>
    </ligand>
</feature>
<keyword evidence="22" id="KW-0808">Transferase</keyword>
<dbReference type="EC" id="5.1.99.6" evidence="19"/>
<dbReference type="PANTHER" id="PTHR12592">
    <property type="entry name" value="ATP-DEPENDENT (S)-NAD(P)H-HYDRATE DEHYDRATASE FAMILY MEMBER"/>
    <property type="match status" value="1"/>
</dbReference>
<comment type="caution">
    <text evidence="22">The sequence shown here is derived from an EMBL/GenBank/DDBJ whole genome shotgun (WGS) entry which is preliminary data.</text>
</comment>
<reference evidence="22 23" key="1">
    <citation type="submission" date="2013-10" db="EMBL/GenBank/DDBJ databases">
        <title>Salinisphaera japonica YTM-1 Genome Sequencing.</title>
        <authorList>
            <person name="Lai Q."/>
            <person name="Li C."/>
            <person name="Shao Z."/>
        </authorList>
    </citation>
    <scope>NUCLEOTIDE SEQUENCE [LARGE SCALE GENOMIC DNA]</scope>
    <source>
        <strain evidence="22 23">YTM-1</strain>
    </source>
</reference>
<dbReference type="Gene3D" id="3.40.50.10260">
    <property type="entry name" value="YjeF N-terminal domain"/>
    <property type="match status" value="1"/>
</dbReference>
<dbReference type="InterPro" id="IPR004443">
    <property type="entry name" value="YjeF_N_dom"/>
</dbReference>
<dbReference type="NCBIfam" id="TIGR00196">
    <property type="entry name" value="yjeF_cterm"/>
    <property type="match status" value="1"/>
</dbReference>
<dbReference type="InterPro" id="IPR029056">
    <property type="entry name" value="Ribokinase-like"/>
</dbReference>
<dbReference type="InterPro" id="IPR017953">
    <property type="entry name" value="Carbohydrate_kinase_pred_CS"/>
</dbReference>
<evidence type="ECO:0000256" key="5">
    <source>
        <dbReference type="ARBA" id="ARBA00022723"/>
    </source>
</evidence>
<dbReference type="EMBL" id="AYKG01000017">
    <property type="protein sequence ID" value="ROO29129.1"/>
    <property type="molecule type" value="Genomic_DNA"/>
</dbReference>
<evidence type="ECO:0000256" key="2">
    <source>
        <dbReference type="ARBA" id="ARBA00000909"/>
    </source>
</evidence>
<comment type="cofactor">
    <cofactor evidence="18 19">
        <name>K(+)</name>
        <dbReference type="ChEBI" id="CHEBI:29103"/>
    </cofactor>
    <text evidence="18 19">Binds 1 potassium ion per subunit.</text>
</comment>
<feature type="binding site" evidence="18">
    <location>
        <position position="67"/>
    </location>
    <ligand>
        <name>K(+)</name>
        <dbReference type="ChEBI" id="CHEBI:29103"/>
    </ligand>
</feature>
<dbReference type="NCBIfam" id="TIGR00197">
    <property type="entry name" value="yjeF_nterm"/>
    <property type="match status" value="1"/>
</dbReference>
<evidence type="ECO:0000256" key="3">
    <source>
        <dbReference type="ARBA" id="ARBA00006001"/>
    </source>
</evidence>
<feature type="domain" description="YjeF C-terminal" evidence="20">
    <location>
        <begin position="232"/>
        <end position="511"/>
    </location>
</feature>
<dbReference type="SUPFAM" id="SSF53613">
    <property type="entry name" value="Ribokinase-like"/>
    <property type="match status" value="1"/>
</dbReference>
<evidence type="ECO:0000256" key="11">
    <source>
        <dbReference type="ARBA" id="ARBA00023235"/>
    </source>
</evidence>